<evidence type="ECO:0000313" key="7">
    <source>
        <dbReference type="EMBL" id="SPO23391.1"/>
    </source>
</evidence>
<evidence type="ECO:0000256" key="5">
    <source>
        <dbReference type="SAM" id="MobiDB-lite"/>
    </source>
</evidence>
<evidence type="ECO:0000256" key="2">
    <source>
        <dbReference type="ARBA" id="ARBA00022692"/>
    </source>
</evidence>
<sequence length="211" mass="22775">MSDQKQPLINNGAYRESLDEDLDPRYATESYQHQPASSAGHNHNNNNANVVFDAASAVESQSQPSRGFTASSAPSWQQPQSHSASASLQGLTGGYSHSFGTSRAWSLSSICAIAWALPPFSSAFVLIWETENDLARFHAYQAGLSGAALIVLLWILRSVLGLKTIGLLVAMGAYGWFWVNASTAHKSAPSLSRNPYLPHIGDIASRWVGEE</sequence>
<accession>A0A5C3E1P1</accession>
<dbReference type="GO" id="GO:0016020">
    <property type="term" value="C:membrane"/>
    <property type="evidence" value="ECO:0007669"/>
    <property type="project" value="UniProtKB-SubCell"/>
</dbReference>
<dbReference type="AlphaFoldDB" id="A0A5C3E1P1"/>
<organism evidence="7 8">
    <name type="scientific">Ustilago trichophora</name>
    <dbReference type="NCBI Taxonomy" id="86804"/>
    <lineage>
        <taxon>Eukaryota</taxon>
        <taxon>Fungi</taxon>
        <taxon>Dikarya</taxon>
        <taxon>Basidiomycota</taxon>
        <taxon>Ustilaginomycotina</taxon>
        <taxon>Ustilaginomycetes</taxon>
        <taxon>Ustilaginales</taxon>
        <taxon>Ustilaginaceae</taxon>
        <taxon>Ustilago</taxon>
    </lineage>
</organism>
<name>A0A5C3E1P1_9BASI</name>
<feature type="region of interest" description="Disordered" evidence="5">
    <location>
        <begin position="1"/>
        <end position="46"/>
    </location>
</feature>
<keyword evidence="3 6" id="KW-1133">Transmembrane helix</keyword>
<feature type="transmembrane region" description="Helical" evidence="6">
    <location>
        <begin position="104"/>
        <end position="127"/>
    </location>
</feature>
<gene>
    <name evidence="7" type="ORF">UTRI_02069</name>
</gene>
<dbReference type="Proteomes" id="UP000324022">
    <property type="component" value="Unassembled WGS sequence"/>
</dbReference>
<feature type="transmembrane region" description="Helical" evidence="6">
    <location>
        <begin position="162"/>
        <end position="179"/>
    </location>
</feature>
<comment type="subcellular location">
    <subcellularLocation>
        <location evidence="1">Membrane</location>
        <topology evidence="1">Multi-pass membrane protein</topology>
    </subcellularLocation>
</comment>
<evidence type="ECO:0000256" key="3">
    <source>
        <dbReference type="ARBA" id="ARBA00022989"/>
    </source>
</evidence>
<feature type="transmembrane region" description="Helical" evidence="6">
    <location>
        <begin position="139"/>
        <end position="156"/>
    </location>
</feature>
<dbReference type="PANTHER" id="PTHR36460:SF1">
    <property type="entry name" value="UPF0132 DOMAIN PROTEIN (AFU_ORTHOLOGUE AFUA_3G10255)"/>
    <property type="match status" value="1"/>
</dbReference>
<protein>
    <submittedName>
        <fullName evidence="7">Uncharacterized protein</fullName>
    </submittedName>
</protein>
<keyword evidence="8" id="KW-1185">Reference proteome</keyword>
<evidence type="ECO:0000256" key="1">
    <source>
        <dbReference type="ARBA" id="ARBA00004141"/>
    </source>
</evidence>
<proteinExistence type="predicted"/>
<feature type="compositionally biased region" description="Low complexity" evidence="5">
    <location>
        <begin position="36"/>
        <end position="46"/>
    </location>
</feature>
<reference evidence="7 8" key="1">
    <citation type="submission" date="2018-03" db="EMBL/GenBank/DDBJ databases">
        <authorList>
            <person name="Guldener U."/>
        </authorList>
    </citation>
    <scope>NUCLEOTIDE SEQUENCE [LARGE SCALE GENOMIC DNA]</scope>
    <source>
        <strain evidence="7 8">NBRC100155</strain>
    </source>
</reference>
<dbReference type="PANTHER" id="PTHR36460">
    <property type="entry name" value="UPF0132 DOMAIN PROTEIN (AFU_ORTHOLOGUE AFUA_3G10255)"/>
    <property type="match status" value="1"/>
</dbReference>
<keyword evidence="2 6" id="KW-0812">Transmembrane</keyword>
<keyword evidence="4 6" id="KW-0472">Membrane</keyword>
<evidence type="ECO:0000313" key="8">
    <source>
        <dbReference type="Proteomes" id="UP000324022"/>
    </source>
</evidence>
<evidence type="ECO:0000256" key="4">
    <source>
        <dbReference type="ARBA" id="ARBA00023136"/>
    </source>
</evidence>
<evidence type="ECO:0000256" key="6">
    <source>
        <dbReference type="SAM" id="Phobius"/>
    </source>
</evidence>
<dbReference type="EMBL" id="OOIN01000005">
    <property type="protein sequence ID" value="SPO23391.1"/>
    <property type="molecule type" value="Genomic_DNA"/>
</dbReference>
<dbReference type="OrthoDB" id="5546837at2759"/>